<dbReference type="Gene3D" id="3.90.540.10">
    <property type="entry name" value="Colicin/pyocin, DNase domain"/>
    <property type="match status" value="1"/>
</dbReference>
<reference evidence="9 10" key="1">
    <citation type="submission" date="2018-08" db="EMBL/GenBank/DDBJ databases">
        <title>Recombination of ecologically and evolutionarily significant loci maintains genetic cohesion in the Pseudomonas syringae species complex.</title>
        <authorList>
            <person name="Dillon M."/>
            <person name="Thakur S."/>
            <person name="Almeida R.N.D."/>
            <person name="Weir B.S."/>
            <person name="Guttman D.S."/>
        </authorList>
    </citation>
    <scope>NUCLEOTIDE SEQUENCE [LARGE SCALE GENOMIC DNA]</scope>
    <source>
        <strain evidence="9 10">ICMP 3353</strain>
    </source>
</reference>
<dbReference type="InterPro" id="IPR016128">
    <property type="entry name" value="Pyosin/cloacin_T_dom"/>
</dbReference>
<sequence length="338" mass="36131">MAAEGAALTLQASMRASIAALSELATGAASGLLVGVSALIYPSELGNGELPNRYALTLPLTDLTASPITEINHGPINLPVRLGFKSASSGHTEVIAIPADGVHISRNVRVVAAIYDSVQNVYSVSTPDIPSKTMIWTPIADPGNSSTALPVDTPQVSVYGGATLIPVAGSIDTYPELDDVEIDDYVFIFPADSGLPALYVVFQNPRNMPGVVSGEGQTVSGNWLGALVEGGGAPIPKQIAEQLRGKQFSNFSRFREAFWKLVANDEKLVLHFTAHNIAEMKKGYAPTVTMEYVVGKRDVFEIHHVDFIFKGGAVYDVDNLRVVTPRVHIKLHSEVKRG</sequence>
<feature type="domain" description="Pyosin/cloacin translocation" evidence="8">
    <location>
        <begin position="73"/>
        <end position="201"/>
    </location>
</feature>
<keyword evidence="5" id="KW-0378">Hydrolase</keyword>
<dbReference type="SUPFAM" id="SSF54060">
    <property type="entry name" value="His-Me finger endonucleases"/>
    <property type="match status" value="1"/>
</dbReference>
<dbReference type="Pfam" id="PF21431">
    <property type="entry name" value="Col-Pyo_DNase"/>
    <property type="match status" value="1"/>
</dbReference>
<dbReference type="Proteomes" id="UP000277236">
    <property type="component" value="Unassembled WGS sequence"/>
</dbReference>
<organism evidence="9 10">
    <name type="scientific">Pseudomonas cichorii</name>
    <dbReference type="NCBI Taxonomy" id="36746"/>
    <lineage>
        <taxon>Bacteria</taxon>
        <taxon>Pseudomonadati</taxon>
        <taxon>Pseudomonadota</taxon>
        <taxon>Gammaproteobacteria</taxon>
        <taxon>Pseudomonadales</taxon>
        <taxon>Pseudomonadaceae</taxon>
        <taxon>Pseudomonas</taxon>
    </lineage>
</organism>
<dbReference type="InterPro" id="IPR003060">
    <property type="entry name" value="Pyocin_killer"/>
</dbReference>
<evidence type="ECO:0000256" key="3">
    <source>
        <dbReference type="ARBA" id="ARBA00022722"/>
    </source>
</evidence>
<evidence type="ECO:0000256" key="5">
    <source>
        <dbReference type="ARBA" id="ARBA00022801"/>
    </source>
</evidence>
<dbReference type="GO" id="GO:0031640">
    <property type="term" value="P:killing of cells of another organism"/>
    <property type="evidence" value="ECO:0007669"/>
    <property type="project" value="UniProtKB-KW"/>
</dbReference>
<dbReference type="GO" id="GO:0004519">
    <property type="term" value="F:endonuclease activity"/>
    <property type="evidence" value="ECO:0007669"/>
    <property type="project" value="UniProtKB-KW"/>
</dbReference>
<evidence type="ECO:0000256" key="1">
    <source>
        <dbReference type="ARBA" id="ARBA00006811"/>
    </source>
</evidence>
<comment type="similarity">
    <text evidence="1">Belongs to the colicin/pyosin nuclease family.</text>
</comment>
<keyword evidence="6" id="KW-0044">Antibiotic</keyword>
<dbReference type="SUPFAM" id="SSF69369">
    <property type="entry name" value="Cloacin translocation domain"/>
    <property type="match status" value="1"/>
</dbReference>
<dbReference type="EMBL" id="RBRE01000057">
    <property type="protein sequence ID" value="RMQ44884.1"/>
    <property type="molecule type" value="Genomic_DNA"/>
</dbReference>
<dbReference type="Pfam" id="PF06958">
    <property type="entry name" value="Pyocin_S"/>
    <property type="match status" value="1"/>
</dbReference>
<evidence type="ECO:0000313" key="9">
    <source>
        <dbReference type="EMBL" id="RMQ44884.1"/>
    </source>
</evidence>
<evidence type="ECO:0000256" key="4">
    <source>
        <dbReference type="ARBA" id="ARBA00022759"/>
    </source>
</evidence>
<dbReference type="AlphaFoldDB" id="A0A3M4LUQ5"/>
<evidence type="ECO:0000256" key="7">
    <source>
        <dbReference type="ARBA" id="ARBA00023048"/>
    </source>
</evidence>
<dbReference type="GO" id="GO:0016787">
    <property type="term" value="F:hydrolase activity"/>
    <property type="evidence" value="ECO:0007669"/>
    <property type="project" value="UniProtKB-KW"/>
</dbReference>
<keyword evidence="3" id="KW-0540">Nuclease</keyword>
<dbReference type="InterPro" id="IPR003615">
    <property type="entry name" value="HNH_nuc"/>
</dbReference>
<evidence type="ECO:0000313" key="10">
    <source>
        <dbReference type="Proteomes" id="UP000277236"/>
    </source>
</evidence>
<gene>
    <name evidence="9" type="ORF">ALQ04_01378</name>
</gene>
<dbReference type="InterPro" id="IPR036302">
    <property type="entry name" value="Pyosin/cloacin_T_dom_sf"/>
</dbReference>
<dbReference type="InterPro" id="IPR044925">
    <property type="entry name" value="His-Me_finger_sf"/>
</dbReference>
<proteinExistence type="inferred from homology"/>
<evidence type="ECO:0000259" key="8">
    <source>
        <dbReference type="Pfam" id="PF06958"/>
    </source>
</evidence>
<accession>A0A3M4LUQ5</accession>
<keyword evidence="7" id="KW-0078">Bacteriocin</keyword>
<keyword evidence="2" id="KW-0929">Antimicrobial</keyword>
<dbReference type="PRINTS" id="PR01300">
    <property type="entry name" value="PYOCINKILLER"/>
</dbReference>
<name>A0A3M4LUQ5_PSECI</name>
<evidence type="ECO:0000256" key="6">
    <source>
        <dbReference type="ARBA" id="ARBA00023022"/>
    </source>
</evidence>
<dbReference type="GO" id="GO:0019835">
    <property type="term" value="P:cytolysis"/>
    <property type="evidence" value="ECO:0007669"/>
    <property type="project" value="InterPro"/>
</dbReference>
<dbReference type="GO" id="GO:0042742">
    <property type="term" value="P:defense response to bacterium"/>
    <property type="evidence" value="ECO:0007669"/>
    <property type="project" value="UniProtKB-KW"/>
</dbReference>
<keyword evidence="4" id="KW-0255">Endonuclease</keyword>
<protein>
    <submittedName>
        <fullName evidence="9">S-type Pyocin</fullName>
    </submittedName>
</protein>
<dbReference type="InterPro" id="IPR037146">
    <property type="entry name" value="Colicin/pyocin_DNase_dom_sf"/>
</dbReference>
<dbReference type="GO" id="GO:0005102">
    <property type="term" value="F:signaling receptor binding"/>
    <property type="evidence" value="ECO:0007669"/>
    <property type="project" value="InterPro"/>
</dbReference>
<evidence type="ECO:0000256" key="2">
    <source>
        <dbReference type="ARBA" id="ARBA00022529"/>
    </source>
</evidence>
<dbReference type="CDD" id="cd00085">
    <property type="entry name" value="HNHc"/>
    <property type="match status" value="1"/>
</dbReference>
<comment type="caution">
    <text evidence="9">The sequence shown here is derived from an EMBL/GenBank/DDBJ whole genome shotgun (WGS) entry which is preliminary data.</text>
</comment>